<feature type="compositionally biased region" description="Low complexity" evidence="1">
    <location>
        <begin position="76"/>
        <end position="91"/>
    </location>
</feature>
<protein>
    <submittedName>
        <fullName evidence="3">Uncharacterized protein</fullName>
    </submittedName>
</protein>
<dbReference type="Proteomes" id="UP000308549">
    <property type="component" value="Unassembled WGS sequence"/>
</dbReference>
<feature type="region of interest" description="Disordered" evidence="1">
    <location>
        <begin position="76"/>
        <end position="107"/>
    </location>
</feature>
<dbReference type="OrthoDB" id="3931975at2759"/>
<evidence type="ECO:0000256" key="1">
    <source>
        <dbReference type="SAM" id="MobiDB-lite"/>
    </source>
</evidence>
<dbReference type="AlphaFoldDB" id="A0A4U0TVR8"/>
<reference evidence="3 4" key="1">
    <citation type="submission" date="2017-03" db="EMBL/GenBank/DDBJ databases">
        <title>Genomes of endolithic fungi from Antarctica.</title>
        <authorList>
            <person name="Coleine C."/>
            <person name="Masonjones S."/>
            <person name="Stajich J.E."/>
        </authorList>
    </citation>
    <scope>NUCLEOTIDE SEQUENCE [LARGE SCALE GENOMIC DNA]</scope>
    <source>
        <strain evidence="3 4">CCFEE 6315</strain>
    </source>
</reference>
<keyword evidence="4" id="KW-1185">Reference proteome</keyword>
<evidence type="ECO:0000256" key="2">
    <source>
        <dbReference type="SAM" id="SignalP"/>
    </source>
</evidence>
<evidence type="ECO:0000313" key="3">
    <source>
        <dbReference type="EMBL" id="TKA26096.1"/>
    </source>
</evidence>
<accession>A0A4U0TVR8</accession>
<comment type="caution">
    <text evidence="3">The sequence shown here is derived from an EMBL/GenBank/DDBJ whole genome shotgun (WGS) entry which is preliminary data.</text>
</comment>
<name>A0A4U0TVR8_9PEZI</name>
<organism evidence="3 4">
    <name type="scientific">Salinomyces thailandicus</name>
    <dbReference type="NCBI Taxonomy" id="706561"/>
    <lineage>
        <taxon>Eukaryota</taxon>
        <taxon>Fungi</taxon>
        <taxon>Dikarya</taxon>
        <taxon>Ascomycota</taxon>
        <taxon>Pezizomycotina</taxon>
        <taxon>Dothideomycetes</taxon>
        <taxon>Dothideomycetidae</taxon>
        <taxon>Mycosphaerellales</taxon>
        <taxon>Teratosphaeriaceae</taxon>
        <taxon>Salinomyces</taxon>
    </lineage>
</organism>
<proteinExistence type="predicted"/>
<sequence length="128" mass="13215">MRTFALTSALTLLATFATASPIPSPVDTALVPRQSTFATTDDALLTAGSAAGAASGNSTSASTSECGLLVCTTGATSASDGDTSSSSSSAGVINIDECPEKRDEDDAEVAERYMTRVYGRDWHERLTR</sequence>
<dbReference type="EMBL" id="NAJL01000030">
    <property type="protein sequence ID" value="TKA26096.1"/>
    <property type="molecule type" value="Genomic_DNA"/>
</dbReference>
<feature type="compositionally biased region" description="Basic and acidic residues" evidence="1">
    <location>
        <begin position="98"/>
        <end position="107"/>
    </location>
</feature>
<evidence type="ECO:0000313" key="4">
    <source>
        <dbReference type="Proteomes" id="UP000308549"/>
    </source>
</evidence>
<keyword evidence="2" id="KW-0732">Signal</keyword>
<feature type="chain" id="PRO_5020810155" evidence="2">
    <location>
        <begin position="20"/>
        <end position="128"/>
    </location>
</feature>
<gene>
    <name evidence="3" type="ORF">B0A50_04592</name>
</gene>
<feature type="signal peptide" evidence="2">
    <location>
        <begin position="1"/>
        <end position="19"/>
    </location>
</feature>